<feature type="binding site" description="axial binding residue" evidence="6">
    <location>
        <position position="324"/>
    </location>
    <ligand>
        <name>heme</name>
        <dbReference type="ChEBI" id="CHEBI:30413"/>
    </ligand>
    <ligandPart>
        <name>Fe</name>
        <dbReference type="ChEBI" id="CHEBI:18248"/>
    </ligandPart>
</feature>
<dbReference type="GO" id="GO:0004497">
    <property type="term" value="F:monooxygenase activity"/>
    <property type="evidence" value="ECO:0007669"/>
    <property type="project" value="UniProtKB-KW"/>
</dbReference>
<protein>
    <recommendedName>
        <fullName evidence="9">Cytochrome P450</fullName>
    </recommendedName>
</protein>
<evidence type="ECO:0000256" key="3">
    <source>
        <dbReference type="ARBA" id="ARBA00023002"/>
    </source>
</evidence>
<name>G9P7A0_HYPAI</name>
<dbReference type="HOGENOM" id="CLU_001570_2_0_1"/>
<sequence>FAPAGEEMRFFRRIYTDILGPKQSQQVRKYQDYEATVSLLAFCEAPDDYESHTSNFAISVIFSAVYGTRVSRRTHPLMVELQDIWSGVLSNAQPGSLLIDWLPFLEKLPLRFQPWLKLADSLHARDCAVHMAFLKLLRKQIDAGIAPVCFGVNAIAHQKKEGFDDDLLLGICTAIIVAGGESTASMMQSFIKLMALHPEVQQRAQEEIDRVVGPSRLPTWKDHPNLPYTRAIIKELGRFAPLLTFSFPHYSTEEFVYQGYTIPNNTLLLPCADNLNRDRTRYDDADTFRPERFLGDDMESHMSARQTDYRKRDHVNYGFGRRMCPGMSHSFFAENSLFIQITRFLWAFD</sequence>
<evidence type="ECO:0000256" key="2">
    <source>
        <dbReference type="ARBA" id="ARBA00022723"/>
    </source>
</evidence>
<evidence type="ECO:0000256" key="5">
    <source>
        <dbReference type="ARBA" id="ARBA00023033"/>
    </source>
</evidence>
<dbReference type="Proteomes" id="UP000005426">
    <property type="component" value="Unassembled WGS sequence"/>
</dbReference>
<keyword evidence="4 6" id="KW-0408">Iron</keyword>
<evidence type="ECO:0000313" key="8">
    <source>
        <dbReference type="Proteomes" id="UP000005426"/>
    </source>
</evidence>
<keyword evidence="2 6" id="KW-0479">Metal-binding</keyword>
<dbReference type="GO" id="GO:0005506">
    <property type="term" value="F:iron ion binding"/>
    <property type="evidence" value="ECO:0007669"/>
    <property type="project" value="InterPro"/>
</dbReference>
<dbReference type="InterPro" id="IPR002401">
    <property type="entry name" value="Cyt_P450_E_grp-I"/>
</dbReference>
<comment type="caution">
    <text evidence="7">The sequence shown here is derived from an EMBL/GenBank/DDBJ whole genome shotgun (WGS) entry which is preliminary data.</text>
</comment>
<feature type="non-terminal residue" evidence="7">
    <location>
        <position position="349"/>
    </location>
</feature>
<evidence type="ECO:0000256" key="1">
    <source>
        <dbReference type="ARBA" id="ARBA00010617"/>
    </source>
</evidence>
<evidence type="ECO:0000256" key="6">
    <source>
        <dbReference type="PIRSR" id="PIRSR602401-1"/>
    </source>
</evidence>
<keyword evidence="8" id="KW-1185">Reference proteome</keyword>
<comment type="similarity">
    <text evidence="1">Belongs to the cytochrome P450 family.</text>
</comment>
<accession>G9P7A0</accession>
<reference evidence="7 8" key="1">
    <citation type="journal article" date="2011" name="Genome Biol.">
        <title>Comparative genome sequence analysis underscores mycoparasitism as the ancestral life style of Trichoderma.</title>
        <authorList>
            <person name="Kubicek C.P."/>
            <person name="Herrera-Estrella A."/>
            <person name="Seidl-Seiboth V."/>
            <person name="Martinez D.A."/>
            <person name="Druzhinina I.S."/>
            <person name="Thon M."/>
            <person name="Zeilinger S."/>
            <person name="Casas-Flores S."/>
            <person name="Horwitz B.A."/>
            <person name="Mukherjee P.K."/>
            <person name="Mukherjee M."/>
            <person name="Kredics L."/>
            <person name="Alcaraz L.D."/>
            <person name="Aerts A."/>
            <person name="Antal Z."/>
            <person name="Atanasova L."/>
            <person name="Cervantes-Badillo M.G."/>
            <person name="Challacombe J."/>
            <person name="Chertkov O."/>
            <person name="McCluskey K."/>
            <person name="Coulpier F."/>
            <person name="Deshpande N."/>
            <person name="von Doehren H."/>
            <person name="Ebbole D.J."/>
            <person name="Esquivel-Naranjo E.U."/>
            <person name="Fekete E."/>
            <person name="Flipphi M."/>
            <person name="Glaser F."/>
            <person name="Gomez-Rodriguez E.Y."/>
            <person name="Gruber S."/>
            <person name="Han C."/>
            <person name="Henrissat B."/>
            <person name="Hermosa R."/>
            <person name="Hernandez-Onate M."/>
            <person name="Karaffa L."/>
            <person name="Kosti I."/>
            <person name="Le Crom S."/>
            <person name="Lindquist E."/>
            <person name="Lucas S."/>
            <person name="Luebeck M."/>
            <person name="Luebeck P.S."/>
            <person name="Margeot A."/>
            <person name="Metz B."/>
            <person name="Misra M."/>
            <person name="Nevalainen H."/>
            <person name="Omann M."/>
            <person name="Packer N."/>
            <person name="Perrone G."/>
            <person name="Uresti-Rivera E.E."/>
            <person name="Salamov A."/>
            <person name="Schmoll M."/>
            <person name="Seiboth B."/>
            <person name="Shapiro H."/>
            <person name="Sukno S."/>
            <person name="Tamayo-Ramos J.A."/>
            <person name="Tisch D."/>
            <person name="Wiest A."/>
            <person name="Wilkinson H.H."/>
            <person name="Zhang M."/>
            <person name="Coutinho P.M."/>
            <person name="Kenerley C.M."/>
            <person name="Monte E."/>
            <person name="Baker S.E."/>
            <person name="Grigoriev I.V."/>
        </authorList>
    </citation>
    <scope>NUCLEOTIDE SEQUENCE [LARGE SCALE GENOMIC DNA]</scope>
    <source>
        <strain evidence="8">ATCC 20476 / IMI 206040</strain>
    </source>
</reference>
<keyword evidence="5" id="KW-0503">Monooxygenase</keyword>
<dbReference type="PANTHER" id="PTHR46300">
    <property type="entry name" value="P450, PUTATIVE (EUROFUNG)-RELATED-RELATED"/>
    <property type="match status" value="1"/>
</dbReference>
<dbReference type="PRINTS" id="PR00463">
    <property type="entry name" value="EP450I"/>
</dbReference>
<dbReference type="PANTHER" id="PTHR46300:SF2">
    <property type="entry name" value="CYTOCHROME P450 MONOOXYGENASE ALNH-RELATED"/>
    <property type="match status" value="1"/>
</dbReference>
<keyword evidence="6" id="KW-0349">Heme</keyword>
<dbReference type="GO" id="GO:0016705">
    <property type="term" value="F:oxidoreductase activity, acting on paired donors, with incorporation or reduction of molecular oxygen"/>
    <property type="evidence" value="ECO:0007669"/>
    <property type="project" value="InterPro"/>
</dbReference>
<evidence type="ECO:0000313" key="7">
    <source>
        <dbReference type="EMBL" id="EHK41548.1"/>
    </source>
</evidence>
<dbReference type="InterPro" id="IPR001128">
    <property type="entry name" value="Cyt_P450"/>
</dbReference>
<comment type="cofactor">
    <cofactor evidence="6">
        <name>heme</name>
        <dbReference type="ChEBI" id="CHEBI:30413"/>
    </cofactor>
</comment>
<dbReference type="AlphaFoldDB" id="G9P7A0"/>
<dbReference type="SUPFAM" id="SSF48264">
    <property type="entry name" value="Cytochrome P450"/>
    <property type="match status" value="1"/>
</dbReference>
<dbReference type="InterPro" id="IPR050364">
    <property type="entry name" value="Cytochrome_P450_fung"/>
</dbReference>
<feature type="non-terminal residue" evidence="7">
    <location>
        <position position="1"/>
    </location>
</feature>
<dbReference type="InterPro" id="IPR036396">
    <property type="entry name" value="Cyt_P450_sf"/>
</dbReference>
<keyword evidence="3" id="KW-0560">Oxidoreductase</keyword>
<evidence type="ECO:0008006" key="9">
    <source>
        <dbReference type="Google" id="ProtNLM"/>
    </source>
</evidence>
<gene>
    <name evidence="7" type="ORF">TRIATDRAFT_174966</name>
</gene>
<dbReference type="OrthoDB" id="1470350at2759"/>
<organism evidence="7 8">
    <name type="scientific">Hypocrea atroviridis (strain ATCC 20476 / IMI 206040)</name>
    <name type="common">Trichoderma atroviride</name>
    <dbReference type="NCBI Taxonomy" id="452589"/>
    <lineage>
        <taxon>Eukaryota</taxon>
        <taxon>Fungi</taxon>
        <taxon>Dikarya</taxon>
        <taxon>Ascomycota</taxon>
        <taxon>Pezizomycotina</taxon>
        <taxon>Sordariomycetes</taxon>
        <taxon>Hypocreomycetidae</taxon>
        <taxon>Hypocreales</taxon>
        <taxon>Hypocreaceae</taxon>
        <taxon>Trichoderma</taxon>
    </lineage>
</organism>
<proteinExistence type="inferred from homology"/>
<dbReference type="STRING" id="452589.G9P7A0"/>
<evidence type="ECO:0000256" key="4">
    <source>
        <dbReference type="ARBA" id="ARBA00023004"/>
    </source>
</evidence>
<dbReference type="eggNOG" id="KOG0156">
    <property type="taxonomic scope" value="Eukaryota"/>
</dbReference>
<dbReference type="Gene3D" id="1.10.630.10">
    <property type="entry name" value="Cytochrome P450"/>
    <property type="match status" value="1"/>
</dbReference>
<dbReference type="OMA" id="RTHDEDM"/>
<dbReference type="Pfam" id="PF00067">
    <property type="entry name" value="p450"/>
    <property type="match status" value="1"/>
</dbReference>
<dbReference type="EMBL" id="ABDG02000027">
    <property type="protein sequence ID" value="EHK41548.1"/>
    <property type="molecule type" value="Genomic_DNA"/>
</dbReference>
<dbReference type="GO" id="GO:0020037">
    <property type="term" value="F:heme binding"/>
    <property type="evidence" value="ECO:0007669"/>
    <property type="project" value="InterPro"/>
</dbReference>